<feature type="region of interest" description="Disordered" evidence="1">
    <location>
        <begin position="42"/>
        <end position="76"/>
    </location>
</feature>
<dbReference type="Proteomes" id="UP000613011">
    <property type="component" value="Unassembled WGS sequence"/>
</dbReference>
<protein>
    <submittedName>
        <fullName evidence="3">Uncharacterized protein</fullName>
    </submittedName>
</protein>
<evidence type="ECO:0000256" key="1">
    <source>
        <dbReference type="SAM" id="MobiDB-lite"/>
    </source>
</evidence>
<evidence type="ECO:0000256" key="2">
    <source>
        <dbReference type="SAM" id="SignalP"/>
    </source>
</evidence>
<accession>A0A936ZTE6</accession>
<evidence type="ECO:0000313" key="4">
    <source>
        <dbReference type="Proteomes" id="UP000613011"/>
    </source>
</evidence>
<feature type="chain" id="PRO_5038081958" evidence="2">
    <location>
        <begin position="24"/>
        <end position="427"/>
    </location>
</feature>
<name>A0A936ZTE6_9BURK</name>
<keyword evidence="4" id="KW-1185">Reference proteome</keyword>
<dbReference type="AlphaFoldDB" id="A0A936ZTE6"/>
<feature type="compositionally biased region" description="Low complexity" evidence="1">
    <location>
        <begin position="42"/>
        <end position="53"/>
    </location>
</feature>
<evidence type="ECO:0000313" key="3">
    <source>
        <dbReference type="EMBL" id="MBL0420825.1"/>
    </source>
</evidence>
<dbReference type="PROSITE" id="PS51257">
    <property type="entry name" value="PROKAR_LIPOPROTEIN"/>
    <property type="match status" value="1"/>
</dbReference>
<dbReference type="RefSeq" id="WP_201683898.1">
    <property type="nucleotide sequence ID" value="NZ_JAEQNA010000003.1"/>
</dbReference>
<keyword evidence="2" id="KW-0732">Signal</keyword>
<sequence length="427" mass="45517">MNRTRIPAGLRPLAGATLLLWLAACGGGGGTDVNASRGTVDAAAPPAAEAPATPVAPPAPAASDAAAPVPAPAPAPVSVTAQAPLLGDCELFPADAVFNTRIDDASRFPAHADSARWINLVGGSTRFRADWWRSEDPTQRDAYYGIPVNLVDGTSASTDWAPLSYDFRSSGVSSDVGWPHESDCAVAEGDGFGIARNCSNVPSGSRRFPIPKFDLKNEGGTCNDPNTCGDHHLLVVEQGACRLWEGFATYKLNGSWYSLATAAWNLKSLDLRPDTWTAADAAGLPITPFLVKAAEASAGEIRHALRVTFRDAVLARQHTWPARHFAGGDTPGGIPFGAVLRLKSDFVIPDHWTTQAKAIATAAKRYGLYVSDIGMDFYVQGEPSVQWDERTFGQVSAIPLSQMEFVDLGAITRDPRFSRDSMAAQWR</sequence>
<dbReference type="EMBL" id="JAEQNA010000003">
    <property type="protein sequence ID" value="MBL0420825.1"/>
    <property type="molecule type" value="Genomic_DNA"/>
</dbReference>
<proteinExistence type="predicted"/>
<reference evidence="3" key="1">
    <citation type="submission" date="2021-01" db="EMBL/GenBank/DDBJ databases">
        <title>Ramlibacter sp. strain AW1 16S ribosomal RNA gene Genome sequencing and assembly.</title>
        <authorList>
            <person name="Kang M."/>
        </authorList>
    </citation>
    <scope>NUCLEOTIDE SEQUENCE</scope>
    <source>
        <strain evidence="3">AW1</strain>
    </source>
</reference>
<organism evidence="3 4">
    <name type="scientific">Ramlibacter aurantiacus</name>
    <dbReference type="NCBI Taxonomy" id="2801330"/>
    <lineage>
        <taxon>Bacteria</taxon>
        <taxon>Pseudomonadati</taxon>
        <taxon>Pseudomonadota</taxon>
        <taxon>Betaproteobacteria</taxon>
        <taxon>Burkholderiales</taxon>
        <taxon>Comamonadaceae</taxon>
        <taxon>Ramlibacter</taxon>
    </lineage>
</organism>
<gene>
    <name evidence="3" type="ORF">JI739_10760</name>
</gene>
<comment type="caution">
    <text evidence="3">The sequence shown here is derived from an EMBL/GenBank/DDBJ whole genome shotgun (WGS) entry which is preliminary data.</text>
</comment>
<feature type="signal peptide" evidence="2">
    <location>
        <begin position="1"/>
        <end position="23"/>
    </location>
</feature>